<dbReference type="OrthoDB" id="6623779at2"/>
<keyword evidence="2" id="KW-1185">Reference proteome</keyword>
<organism evidence="1 2">
    <name type="scientific">Intestinirhabdus alba</name>
    <dbReference type="NCBI Taxonomy" id="2899544"/>
    <lineage>
        <taxon>Bacteria</taxon>
        <taxon>Pseudomonadati</taxon>
        <taxon>Pseudomonadota</taxon>
        <taxon>Gammaproteobacteria</taxon>
        <taxon>Enterobacterales</taxon>
        <taxon>Enterobacteriaceae</taxon>
        <taxon>Intestinirhabdus</taxon>
    </lineage>
</organism>
<gene>
    <name evidence="1" type="ORF">GJV78_08295</name>
</gene>
<evidence type="ECO:0000313" key="2">
    <source>
        <dbReference type="Proteomes" id="UP000477739"/>
    </source>
</evidence>
<dbReference type="Proteomes" id="UP000477739">
    <property type="component" value="Unassembled WGS sequence"/>
</dbReference>
<evidence type="ECO:0000313" key="1">
    <source>
        <dbReference type="EMBL" id="MTH46249.1"/>
    </source>
</evidence>
<comment type="caution">
    <text evidence="1">The sequence shown here is derived from an EMBL/GenBank/DDBJ whole genome shotgun (WGS) entry which is preliminary data.</text>
</comment>
<dbReference type="EMBL" id="WMJZ01000009">
    <property type="protein sequence ID" value="MTH46249.1"/>
    <property type="molecule type" value="Genomic_DNA"/>
</dbReference>
<sequence>MWQQQYQMYVLVTPDSEDDPEWPSKKKWFDASEWLKTSQYIKIDDAHLINKEYAPVDNLNDFSIMLKVQEVIKDSVRQEPNLINLARIDEQDFFHLMKDGFTYEYLRTRFDQRTLKPIVDYFLILFSYNGVDYEVELLRTPYKEGYSFSCAGVVHKAGYWHGVSPAGYSWREYLAGQSSGDVTGEER</sequence>
<reference evidence="1 2" key="1">
    <citation type="submission" date="2019-11" db="EMBL/GenBank/DDBJ databases">
        <title>Escherichia alba sp. nov. isolated from the gut of plastic-eating superworms Zophobas atratus.</title>
        <authorList>
            <person name="Yang Y."/>
        </authorList>
    </citation>
    <scope>NUCLEOTIDE SEQUENCE [LARGE SCALE GENOMIC DNA]</scope>
    <source>
        <strain evidence="2">BIT-B35</strain>
    </source>
</reference>
<protein>
    <submittedName>
        <fullName evidence="1">Uncharacterized protein</fullName>
    </submittedName>
</protein>
<name>A0A6L6II32_9ENTR</name>
<dbReference type="AlphaFoldDB" id="A0A6L6II32"/>
<proteinExistence type="predicted"/>
<accession>A0A6L6II32</accession>